<reference evidence="1 2" key="1">
    <citation type="submission" date="2024-09" db="EMBL/GenBank/DDBJ databases">
        <title>Genome sequencing and assembly of Phytophthora oleae, isolate VK10A, causative agent of rot of olive drupes.</title>
        <authorList>
            <person name="Conti Taguali S."/>
            <person name="Riolo M."/>
            <person name="La Spada F."/>
            <person name="Cacciola S.O."/>
            <person name="Dionisio G."/>
        </authorList>
    </citation>
    <scope>NUCLEOTIDE SEQUENCE [LARGE SCALE GENOMIC DNA]</scope>
    <source>
        <strain evidence="1 2">VK10A</strain>
    </source>
</reference>
<accession>A0ABD3G4Y8</accession>
<sequence length="356" mass="39309">MTVYFLLRAIFSSTVQHLIRSALQGSSDGLHGRFALLISCVYDFLDGLTRDSSNTPLSTLVDDVLSLVYRQRRFEAPRGQLSSLLMGQQAPGLLSTALNRLFCMFKTQVLQYDQLPLSRAPFTRRNPLQSAWSRRWLLEPGSVKLSDGISGNQWGVIPPLRVVDVAQFIRECGCVDVELESDMSCLAIRSALSVVEELSSVAMELVLDGRLRTVSKLPNGLVAAVGWSFSDYAASFSDGGQSLDLDLFAFSDVSERGVILRRIRLSMSLEQQLTTQVLSCSVNPTNLFVVVQGDISGAMYQPRGFGDDFSKLPIQERVAMYESLGWTPLMRAQAGYITIPERSTIVSASDARRAQC</sequence>
<proteinExistence type="predicted"/>
<evidence type="ECO:0000313" key="1">
    <source>
        <dbReference type="EMBL" id="KAL3673070.1"/>
    </source>
</evidence>
<protein>
    <submittedName>
        <fullName evidence="1">Uncharacterized protein</fullName>
    </submittedName>
</protein>
<name>A0ABD3G4Y8_9STRA</name>
<keyword evidence="2" id="KW-1185">Reference proteome</keyword>
<dbReference type="EMBL" id="JBIMZQ010000003">
    <property type="protein sequence ID" value="KAL3673070.1"/>
    <property type="molecule type" value="Genomic_DNA"/>
</dbReference>
<gene>
    <name evidence="1" type="ORF">V7S43_002365</name>
</gene>
<organism evidence="1 2">
    <name type="scientific">Phytophthora oleae</name>
    <dbReference type="NCBI Taxonomy" id="2107226"/>
    <lineage>
        <taxon>Eukaryota</taxon>
        <taxon>Sar</taxon>
        <taxon>Stramenopiles</taxon>
        <taxon>Oomycota</taxon>
        <taxon>Peronosporomycetes</taxon>
        <taxon>Peronosporales</taxon>
        <taxon>Peronosporaceae</taxon>
        <taxon>Phytophthora</taxon>
    </lineage>
</organism>
<comment type="caution">
    <text evidence="1">The sequence shown here is derived from an EMBL/GenBank/DDBJ whole genome shotgun (WGS) entry which is preliminary data.</text>
</comment>
<dbReference type="Proteomes" id="UP001632037">
    <property type="component" value="Unassembled WGS sequence"/>
</dbReference>
<dbReference type="AlphaFoldDB" id="A0ABD3G4Y8"/>
<evidence type="ECO:0000313" key="2">
    <source>
        <dbReference type="Proteomes" id="UP001632037"/>
    </source>
</evidence>